<organism evidence="1 2">
    <name type="scientific">Sphaerulina musiva (strain SO2202)</name>
    <name type="common">Poplar stem canker fungus</name>
    <name type="synonym">Septoria musiva</name>
    <dbReference type="NCBI Taxonomy" id="692275"/>
    <lineage>
        <taxon>Eukaryota</taxon>
        <taxon>Fungi</taxon>
        <taxon>Dikarya</taxon>
        <taxon>Ascomycota</taxon>
        <taxon>Pezizomycotina</taxon>
        <taxon>Dothideomycetes</taxon>
        <taxon>Dothideomycetidae</taxon>
        <taxon>Mycosphaerellales</taxon>
        <taxon>Mycosphaerellaceae</taxon>
        <taxon>Sphaerulina</taxon>
    </lineage>
</organism>
<accession>M3C4Y2</accession>
<dbReference type="Proteomes" id="UP000016931">
    <property type="component" value="Unassembled WGS sequence"/>
</dbReference>
<name>M3C4Y2_SPHMS</name>
<evidence type="ECO:0000313" key="2">
    <source>
        <dbReference type="Proteomes" id="UP000016931"/>
    </source>
</evidence>
<dbReference type="RefSeq" id="XP_016763467.1">
    <property type="nucleotide sequence ID" value="XM_016904182.1"/>
</dbReference>
<sequence length="87" mass="9426">MAVDGCLRQSLSPVTNVQDASTAAAYARSFGELRDYSMASIQIPVKNWRQQTNDKSSSGSLTVPGVSRYCSSMRRGVAELATVRQLP</sequence>
<dbReference type="HOGENOM" id="CLU_2484752_0_0_1"/>
<reference evidence="1 2" key="1">
    <citation type="journal article" date="2012" name="PLoS Pathog.">
        <title>Diverse lifestyles and strategies of plant pathogenesis encoded in the genomes of eighteen Dothideomycetes fungi.</title>
        <authorList>
            <person name="Ohm R.A."/>
            <person name="Feau N."/>
            <person name="Henrissat B."/>
            <person name="Schoch C.L."/>
            <person name="Horwitz B.A."/>
            <person name="Barry K.W."/>
            <person name="Condon B.J."/>
            <person name="Copeland A.C."/>
            <person name="Dhillon B."/>
            <person name="Glaser F."/>
            <person name="Hesse C.N."/>
            <person name="Kosti I."/>
            <person name="LaButti K."/>
            <person name="Lindquist E.A."/>
            <person name="Lucas S."/>
            <person name="Salamov A.A."/>
            <person name="Bradshaw R.E."/>
            <person name="Ciuffetti L."/>
            <person name="Hamelin R.C."/>
            <person name="Kema G.H.J."/>
            <person name="Lawrence C."/>
            <person name="Scott J.A."/>
            <person name="Spatafora J.W."/>
            <person name="Turgeon B.G."/>
            <person name="de Wit P.J.G.M."/>
            <person name="Zhong S."/>
            <person name="Goodwin S.B."/>
            <person name="Grigoriev I.V."/>
        </authorList>
    </citation>
    <scope>NUCLEOTIDE SEQUENCE [LARGE SCALE GENOMIC DNA]</scope>
    <source>
        <strain evidence="1 2">SO2202</strain>
    </source>
</reference>
<gene>
    <name evidence="1" type="ORF">SEPMUDRAFT_147256</name>
</gene>
<dbReference type="GeneID" id="27901319"/>
<protein>
    <submittedName>
        <fullName evidence="1">Uncharacterized protein</fullName>
    </submittedName>
</protein>
<dbReference type="AlphaFoldDB" id="M3C4Y2"/>
<keyword evidence="2" id="KW-1185">Reference proteome</keyword>
<proteinExistence type="predicted"/>
<evidence type="ECO:0000313" key="1">
    <source>
        <dbReference type="EMBL" id="EMF15346.1"/>
    </source>
</evidence>
<dbReference type="EMBL" id="KB456261">
    <property type="protein sequence ID" value="EMF15346.1"/>
    <property type="molecule type" value="Genomic_DNA"/>
</dbReference>